<keyword evidence="2" id="KW-1185">Reference proteome</keyword>
<dbReference type="Proteomes" id="UP000036958">
    <property type="component" value="Unassembled WGS sequence"/>
</dbReference>
<dbReference type="InterPro" id="IPR008929">
    <property type="entry name" value="Chondroitin_lyas"/>
</dbReference>
<dbReference type="AlphaFoldDB" id="A0A0L8VB12"/>
<accession>A0A0L8VB12</accession>
<name>A0A0L8VB12_9BACT</name>
<dbReference type="SUPFAM" id="SSF48230">
    <property type="entry name" value="Chondroitin AC/alginate lyase"/>
    <property type="match status" value="1"/>
</dbReference>
<reference evidence="2" key="1">
    <citation type="submission" date="2015-07" db="EMBL/GenBank/DDBJ databases">
        <title>Genome sequencing of Sunxiuqinia dokdonensis strain SK.</title>
        <authorList>
            <person name="Ahn S."/>
            <person name="Kim B.-C."/>
        </authorList>
    </citation>
    <scope>NUCLEOTIDE SEQUENCE [LARGE SCALE GENOMIC DNA]</scope>
    <source>
        <strain evidence="2">SK</strain>
    </source>
</reference>
<evidence type="ECO:0008006" key="3">
    <source>
        <dbReference type="Google" id="ProtNLM"/>
    </source>
</evidence>
<protein>
    <recommendedName>
        <fullName evidence="3">Heparin-sulfate lyase N-terminal domain-containing protein</fullName>
    </recommendedName>
</protein>
<dbReference type="STRING" id="1409788.NC99_16210"/>
<dbReference type="OrthoDB" id="1290722at2"/>
<dbReference type="PATRIC" id="fig|1409788.3.peg.1673"/>
<dbReference type="RefSeq" id="WP_053181640.1">
    <property type="nucleotide sequence ID" value="NZ_LGIA01000110.1"/>
</dbReference>
<organism evidence="1 2">
    <name type="scientific">Sunxiuqinia dokdonensis</name>
    <dbReference type="NCBI Taxonomy" id="1409788"/>
    <lineage>
        <taxon>Bacteria</taxon>
        <taxon>Pseudomonadati</taxon>
        <taxon>Bacteroidota</taxon>
        <taxon>Bacteroidia</taxon>
        <taxon>Marinilabiliales</taxon>
        <taxon>Prolixibacteraceae</taxon>
        <taxon>Sunxiuqinia</taxon>
    </lineage>
</organism>
<gene>
    <name evidence="1" type="ORF">NC99_16210</name>
</gene>
<proteinExistence type="predicted"/>
<sequence>MNRSDFLKIGALSGLATCLAIESWSVNSREASEIDANLYRQLLAGNDKTVAGFLSEALVKPASGFNRPRSVSLTFAVLAASYTTSDSEFYHSEAVRKQLETLVSALLELQNLNGTIDAGGNRQSPPDTAFLLEYLCPAAALLRRDDSEETRQIRRQLDDFMINAGEALVKGGVHTPNHRWVVSASLARLYTLYSDERYLERIDQWLDEGVYLDADGQFPERSRNYSRVEAFSLMTIAHLLNRPKLLEIVEKNLISTYYFLEENGELITVDSRRQDQNFLLQMSLFYLGYRYLAIAERNEMLTAVTREIEGFDDFEQQVLSRALIHFLDMPMLLQKLPAYGKLPENYTKYFPLTQVVRIKRGLTTATIFGGNDLPVTVASGRSSNPTFFTYRKGQAILEYARLSTSFFNTGYVRSEGLKKDADTYYLHERKEAYYYQPLPANKRNEEGDYRLSESLDGRFWSKMDFENRPVSDVQVMETDITVQEHDGEFEMNIKVAAAEGVQVTLELCFRSGGKLSNVRSTNNQDDYLLADGYATYQAGTDTIRVGPGILEHESIDRIDGELYSTHFGSIKGEGMHLFLTGYTPFSHTITFK</sequence>
<comment type="caution">
    <text evidence="1">The sequence shown here is derived from an EMBL/GenBank/DDBJ whole genome shotgun (WGS) entry which is preliminary data.</text>
</comment>
<evidence type="ECO:0000313" key="1">
    <source>
        <dbReference type="EMBL" id="KOH45558.1"/>
    </source>
</evidence>
<evidence type="ECO:0000313" key="2">
    <source>
        <dbReference type="Proteomes" id="UP000036958"/>
    </source>
</evidence>
<dbReference type="EMBL" id="LGIA01000110">
    <property type="protein sequence ID" value="KOH45558.1"/>
    <property type="molecule type" value="Genomic_DNA"/>
</dbReference>